<dbReference type="RefSeq" id="WP_225239559.1">
    <property type="nucleotide sequence ID" value="NZ_JAHYBX010000006.1"/>
</dbReference>
<accession>A0ABS7YCC4</accession>
<protein>
    <submittedName>
        <fullName evidence="6">LysR family transcriptional regulator</fullName>
    </submittedName>
</protein>
<dbReference type="InterPro" id="IPR000847">
    <property type="entry name" value="LysR_HTH_N"/>
</dbReference>
<dbReference type="Proteomes" id="UP001198602">
    <property type="component" value="Unassembled WGS sequence"/>
</dbReference>
<evidence type="ECO:0000256" key="1">
    <source>
        <dbReference type="ARBA" id="ARBA00009437"/>
    </source>
</evidence>
<dbReference type="InterPro" id="IPR036390">
    <property type="entry name" value="WH_DNA-bd_sf"/>
</dbReference>
<proteinExistence type="inferred from homology"/>
<dbReference type="Pfam" id="PF03466">
    <property type="entry name" value="LysR_substrate"/>
    <property type="match status" value="1"/>
</dbReference>
<feature type="domain" description="HTH lysR-type" evidence="5">
    <location>
        <begin position="1"/>
        <end position="58"/>
    </location>
</feature>
<dbReference type="PANTHER" id="PTHR30126:SF40">
    <property type="entry name" value="HTH-TYPE TRANSCRIPTIONAL REGULATOR GLTR"/>
    <property type="match status" value="1"/>
</dbReference>
<dbReference type="SUPFAM" id="SSF53850">
    <property type="entry name" value="Periplasmic binding protein-like II"/>
    <property type="match status" value="1"/>
</dbReference>
<sequence length="312" mass="33880">MELRDLRSFLSVVEHASFSRAAQQLGVSQQAISRHIQALEQAVGVQLLERDQRAVVLTPLGRSLVHYANNILAESAGFQRQVADALAGRRAQVRLGSSPTASTQLVSEAVLSMQRDCGHIHLDVIAGALPSAAHSLMNGEMDIFVGIDNGALEYDGIERETLGSELYCIVAGKQHPLAQESAPAAQRLGESDWILGRYLGEVEAGWREAFVSRGLPVPTPKITTTSLDFCKTVLVSSPFLSLLPKQLVESEVESGALSCLMTEGFMWERPIALFYRRNTTFNEAIMATIEAIRVAAHKYRRALAAAPSGRAA</sequence>
<dbReference type="InterPro" id="IPR036388">
    <property type="entry name" value="WH-like_DNA-bd_sf"/>
</dbReference>
<dbReference type="EMBL" id="JAHYBX010000006">
    <property type="protein sequence ID" value="MCA1857343.1"/>
    <property type="molecule type" value="Genomic_DNA"/>
</dbReference>
<comment type="caution">
    <text evidence="6">The sequence shown here is derived from an EMBL/GenBank/DDBJ whole genome shotgun (WGS) entry which is preliminary data.</text>
</comment>
<reference evidence="6 7" key="1">
    <citation type="submission" date="2021-07" db="EMBL/GenBank/DDBJ databases">
        <title>Characterization of Violacein-producing bacteria and related species.</title>
        <authorList>
            <person name="Wilson H.S."/>
            <person name="De Leon M.E."/>
        </authorList>
    </citation>
    <scope>NUCLEOTIDE SEQUENCE [LARGE SCALE GENOMIC DNA]</scope>
    <source>
        <strain evidence="6 7">HSC-2F05</strain>
    </source>
</reference>
<keyword evidence="3" id="KW-0238">DNA-binding</keyword>
<keyword evidence="2" id="KW-0805">Transcription regulation</keyword>
<organism evidence="6 7">
    <name type="scientific">Massilia hydrophila</name>
    <dbReference type="NCBI Taxonomy" id="3044279"/>
    <lineage>
        <taxon>Bacteria</taxon>
        <taxon>Pseudomonadati</taxon>
        <taxon>Pseudomonadota</taxon>
        <taxon>Betaproteobacteria</taxon>
        <taxon>Burkholderiales</taxon>
        <taxon>Oxalobacteraceae</taxon>
        <taxon>Telluria group</taxon>
        <taxon>Massilia</taxon>
    </lineage>
</organism>
<dbReference type="SUPFAM" id="SSF46785">
    <property type="entry name" value="Winged helix' DNA-binding domain"/>
    <property type="match status" value="1"/>
</dbReference>
<dbReference type="Gene3D" id="1.10.10.10">
    <property type="entry name" value="Winged helix-like DNA-binding domain superfamily/Winged helix DNA-binding domain"/>
    <property type="match status" value="1"/>
</dbReference>
<evidence type="ECO:0000313" key="6">
    <source>
        <dbReference type="EMBL" id="MCA1857343.1"/>
    </source>
</evidence>
<dbReference type="Pfam" id="PF00126">
    <property type="entry name" value="HTH_1"/>
    <property type="match status" value="1"/>
</dbReference>
<dbReference type="PROSITE" id="PS50931">
    <property type="entry name" value="HTH_LYSR"/>
    <property type="match status" value="1"/>
</dbReference>
<keyword evidence="7" id="KW-1185">Reference proteome</keyword>
<gene>
    <name evidence="6" type="ORF">LE190_15625</name>
</gene>
<keyword evidence="4" id="KW-0804">Transcription</keyword>
<evidence type="ECO:0000313" key="7">
    <source>
        <dbReference type="Proteomes" id="UP001198602"/>
    </source>
</evidence>
<comment type="similarity">
    <text evidence="1">Belongs to the LysR transcriptional regulatory family.</text>
</comment>
<dbReference type="PRINTS" id="PR00039">
    <property type="entry name" value="HTHLYSR"/>
</dbReference>
<dbReference type="PANTHER" id="PTHR30126">
    <property type="entry name" value="HTH-TYPE TRANSCRIPTIONAL REGULATOR"/>
    <property type="match status" value="1"/>
</dbReference>
<evidence type="ECO:0000256" key="4">
    <source>
        <dbReference type="ARBA" id="ARBA00023163"/>
    </source>
</evidence>
<dbReference type="InterPro" id="IPR005119">
    <property type="entry name" value="LysR_subst-bd"/>
</dbReference>
<evidence type="ECO:0000256" key="2">
    <source>
        <dbReference type="ARBA" id="ARBA00023015"/>
    </source>
</evidence>
<dbReference type="Gene3D" id="3.40.190.10">
    <property type="entry name" value="Periplasmic binding protein-like II"/>
    <property type="match status" value="2"/>
</dbReference>
<name>A0ABS7YCC4_9BURK</name>
<evidence type="ECO:0000259" key="5">
    <source>
        <dbReference type="PROSITE" id="PS50931"/>
    </source>
</evidence>
<evidence type="ECO:0000256" key="3">
    <source>
        <dbReference type="ARBA" id="ARBA00023125"/>
    </source>
</evidence>